<dbReference type="Pfam" id="PF00561">
    <property type="entry name" value="Abhydrolase_1"/>
    <property type="match status" value="1"/>
</dbReference>
<name>A0A543GC32_9PSEU</name>
<evidence type="ECO:0000313" key="3">
    <source>
        <dbReference type="Proteomes" id="UP000319818"/>
    </source>
</evidence>
<feature type="domain" description="AB hydrolase-1" evidence="1">
    <location>
        <begin position="27"/>
        <end position="244"/>
    </location>
</feature>
<dbReference type="RefSeq" id="WP_142097474.1">
    <property type="nucleotide sequence ID" value="NZ_VFPH01000001.1"/>
</dbReference>
<dbReference type="InterPro" id="IPR050266">
    <property type="entry name" value="AB_hydrolase_sf"/>
</dbReference>
<gene>
    <name evidence="2" type="ORF">FB388_0996</name>
</gene>
<evidence type="ECO:0000259" key="1">
    <source>
        <dbReference type="Pfam" id="PF00561"/>
    </source>
</evidence>
<dbReference type="Proteomes" id="UP000319818">
    <property type="component" value="Unassembled WGS sequence"/>
</dbReference>
<dbReference type="EMBL" id="VFPH01000001">
    <property type="protein sequence ID" value="TQM43646.1"/>
    <property type="molecule type" value="Genomic_DNA"/>
</dbReference>
<accession>A0A543GC32</accession>
<comment type="caution">
    <text evidence="2">The sequence shown here is derived from an EMBL/GenBank/DDBJ whole genome shotgun (WGS) entry which is preliminary data.</text>
</comment>
<sequence length="271" mass="28983">MSSLVRHGFADTRHGQVHYVEHGTGDPVVLLHQTPRSWDEYRDVLPLLGANHRAIAMDTLGFGASARPADPWTIELFAAGVLDLCDAVGLDRVSVVGHHTGGVIAVEVAAAAPERVHGLVLSATPFVDAARRHRVATSRPPIDHVVPAADGSHLGQLWANRAGFYPPDRPDLLDRLVRDALAVLDRAEEGHVAVNRYRMEDRIGLVRAPTLAICGELDTFSLPDLPRIAAAIPGARTAVLPGTGVPAVDHRPEQFAAVVGEFLASLQLTEG</sequence>
<dbReference type="InterPro" id="IPR029058">
    <property type="entry name" value="AB_hydrolase_fold"/>
</dbReference>
<proteinExistence type="predicted"/>
<dbReference type="InterPro" id="IPR000073">
    <property type="entry name" value="AB_hydrolase_1"/>
</dbReference>
<dbReference type="SUPFAM" id="SSF53474">
    <property type="entry name" value="alpha/beta-Hydrolases"/>
    <property type="match status" value="1"/>
</dbReference>
<dbReference type="GO" id="GO:0003824">
    <property type="term" value="F:catalytic activity"/>
    <property type="evidence" value="ECO:0007669"/>
    <property type="project" value="UniProtKB-ARBA"/>
</dbReference>
<dbReference type="PANTHER" id="PTHR43798">
    <property type="entry name" value="MONOACYLGLYCEROL LIPASE"/>
    <property type="match status" value="1"/>
</dbReference>
<dbReference type="AlphaFoldDB" id="A0A543GC32"/>
<dbReference type="Gene3D" id="3.40.50.1820">
    <property type="entry name" value="alpha/beta hydrolase"/>
    <property type="match status" value="1"/>
</dbReference>
<organism evidence="2 3">
    <name type="scientific">Pseudonocardia cypriaca</name>
    <dbReference type="NCBI Taxonomy" id="882449"/>
    <lineage>
        <taxon>Bacteria</taxon>
        <taxon>Bacillati</taxon>
        <taxon>Actinomycetota</taxon>
        <taxon>Actinomycetes</taxon>
        <taxon>Pseudonocardiales</taxon>
        <taxon>Pseudonocardiaceae</taxon>
        <taxon>Pseudonocardia</taxon>
    </lineage>
</organism>
<protein>
    <submittedName>
        <fullName evidence="2">Pimeloyl-ACP methyl ester carboxylesterase</fullName>
    </submittedName>
</protein>
<dbReference type="OrthoDB" id="5431692at2"/>
<evidence type="ECO:0000313" key="2">
    <source>
        <dbReference type="EMBL" id="TQM43646.1"/>
    </source>
</evidence>
<keyword evidence="3" id="KW-1185">Reference proteome</keyword>
<dbReference type="PRINTS" id="PR00111">
    <property type="entry name" value="ABHYDROLASE"/>
</dbReference>
<reference evidence="2 3" key="1">
    <citation type="submission" date="2019-06" db="EMBL/GenBank/DDBJ databases">
        <title>Sequencing the genomes of 1000 actinobacteria strains.</title>
        <authorList>
            <person name="Klenk H.-P."/>
        </authorList>
    </citation>
    <scope>NUCLEOTIDE SEQUENCE [LARGE SCALE GENOMIC DNA]</scope>
    <source>
        <strain evidence="2 3">DSM 45511</strain>
    </source>
</reference>